<reference evidence="1 2" key="1">
    <citation type="submission" date="2023-02" db="EMBL/GenBank/DDBJ databases">
        <title>LHISI_Scaffold_Assembly.</title>
        <authorList>
            <person name="Stuart O.P."/>
            <person name="Cleave R."/>
            <person name="Magrath M.J.L."/>
            <person name="Mikheyev A.S."/>
        </authorList>
    </citation>
    <scope>NUCLEOTIDE SEQUENCE [LARGE SCALE GENOMIC DNA]</scope>
    <source>
        <strain evidence="1">Daus_M_001</strain>
        <tissue evidence="1">Leg muscle</tissue>
    </source>
</reference>
<evidence type="ECO:0000313" key="1">
    <source>
        <dbReference type="EMBL" id="KAJ8875682.1"/>
    </source>
</evidence>
<name>A0ABQ9GUI5_9NEOP</name>
<protein>
    <submittedName>
        <fullName evidence="1">Uncharacterized protein</fullName>
    </submittedName>
</protein>
<evidence type="ECO:0000313" key="2">
    <source>
        <dbReference type="Proteomes" id="UP001159363"/>
    </source>
</evidence>
<comment type="caution">
    <text evidence="1">The sequence shown here is derived from an EMBL/GenBank/DDBJ whole genome shotgun (WGS) entry which is preliminary data.</text>
</comment>
<dbReference type="InterPro" id="IPR036397">
    <property type="entry name" value="RNaseH_sf"/>
</dbReference>
<keyword evidence="2" id="KW-1185">Reference proteome</keyword>
<dbReference type="Gene3D" id="3.30.420.10">
    <property type="entry name" value="Ribonuclease H-like superfamily/Ribonuclease H"/>
    <property type="match status" value="1"/>
</dbReference>
<accession>A0ABQ9GUI5</accession>
<sequence length="131" mass="15166">MSPYYPCPNLVKCLNKSVKRPYTIYCHDKQRKWDKHLSLLNVALNSVPHYATGGTPAMILLGRDVHHPLLSLWDVEVSGLVNQNTQHIEAYQSLLKFLKKVSEKYNEYRVRCDFKVHDLVVSRKVTLSKKA</sequence>
<dbReference type="EMBL" id="JARBHB010000009">
    <property type="protein sequence ID" value="KAJ8875682.1"/>
    <property type="molecule type" value="Genomic_DNA"/>
</dbReference>
<organism evidence="1 2">
    <name type="scientific">Dryococelus australis</name>
    <dbReference type="NCBI Taxonomy" id="614101"/>
    <lineage>
        <taxon>Eukaryota</taxon>
        <taxon>Metazoa</taxon>
        <taxon>Ecdysozoa</taxon>
        <taxon>Arthropoda</taxon>
        <taxon>Hexapoda</taxon>
        <taxon>Insecta</taxon>
        <taxon>Pterygota</taxon>
        <taxon>Neoptera</taxon>
        <taxon>Polyneoptera</taxon>
        <taxon>Phasmatodea</taxon>
        <taxon>Verophasmatodea</taxon>
        <taxon>Anareolatae</taxon>
        <taxon>Phasmatidae</taxon>
        <taxon>Eurycanthinae</taxon>
        <taxon>Dryococelus</taxon>
    </lineage>
</organism>
<gene>
    <name evidence="1" type="ORF">PR048_023580</name>
</gene>
<dbReference type="Proteomes" id="UP001159363">
    <property type="component" value="Chromosome 8"/>
</dbReference>
<proteinExistence type="predicted"/>